<dbReference type="EMBL" id="JABRWQ010000004">
    <property type="protein sequence ID" value="NRD23524.1"/>
    <property type="molecule type" value="Genomic_DNA"/>
</dbReference>
<dbReference type="PANTHER" id="PTHR42970:SF1">
    <property type="entry name" value="PECTATE LYASE C-RELATED"/>
    <property type="match status" value="1"/>
</dbReference>
<feature type="domain" description="Immunoglobulin" evidence="5">
    <location>
        <begin position="1604"/>
        <end position="1667"/>
    </location>
</feature>
<feature type="domain" description="Immunoglobulin" evidence="5">
    <location>
        <begin position="1533"/>
        <end position="1596"/>
    </location>
</feature>
<comment type="caution">
    <text evidence="7">The sequence shown here is derived from an EMBL/GenBank/DDBJ whole genome shotgun (WGS) entry which is preliminary data.</text>
</comment>
<evidence type="ECO:0000256" key="2">
    <source>
        <dbReference type="ARBA" id="ARBA00022729"/>
    </source>
</evidence>
<evidence type="ECO:0000313" key="8">
    <source>
        <dbReference type="Proteomes" id="UP000805085"/>
    </source>
</evidence>
<feature type="domain" description="BIG2" evidence="6">
    <location>
        <begin position="456"/>
        <end position="535"/>
    </location>
</feature>
<dbReference type="InterPro" id="IPR013783">
    <property type="entry name" value="Ig-like_fold"/>
</dbReference>
<feature type="domain" description="PKD/Chitinase" evidence="4">
    <location>
        <begin position="1744"/>
        <end position="1812"/>
    </location>
</feature>
<reference evidence="7 8" key="1">
    <citation type="journal article" date="2015" name="Int. J. Syst. Evol. Microbiol.">
        <title>Winogradskyella litoriviva sp. nov., isolated from coastal seawater.</title>
        <authorList>
            <person name="Nedashkovskaya O.I."/>
            <person name="Kukhlevskiy A.D."/>
            <person name="Zhukova N.V."/>
            <person name="Kim S.J."/>
            <person name="Rhee S.K."/>
            <person name="Mikhailov V.V."/>
        </authorList>
    </citation>
    <scope>NUCLEOTIDE SEQUENCE [LARGE SCALE GENOMIC DNA]</scope>
    <source>
        <strain evidence="7 8">KMM6491</strain>
    </source>
</reference>
<dbReference type="SMART" id="SM00409">
    <property type="entry name" value="IG"/>
    <property type="match status" value="7"/>
</dbReference>
<dbReference type="Gene3D" id="2.60.40.1080">
    <property type="match status" value="2"/>
</dbReference>
<keyword evidence="2" id="KW-0732">Signal</keyword>
<feature type="domain" description="PKD/Chitinase" evidence="4">
    <location>
        <begin position="750"/>
        <end position="819"/>
    </location>
</feature>
<dbReference type="Pfam" id="PF18962">
    <property type="entry name" value="Por_Secre_tail"/>
    <property type="match status" value="1"/>
</dbReference>
<dbReference type="InterPro" id="IPR003599">
    <property type="entry name" value="Ig_sub"/>
</dbReference>
<dbReference type="InterPro" id="IPR022409">
    <property type="entry name" value="PKD/Chitinase_dom"/>
</dbReference>
<evidence type="ECO:0000259" key="4">
    <source>
        <dbReference type="SMART" id="SM00089"/>
    </source>
</evidence>
<feature type="domain" description="PKD/Chitinase" evidence="4">
    <location>
        <begin position="1099"/>
        <end position="1173"/>
    </location>
</feature>
<keyword evidence="8" id="KW-1185">Reference proteome</keyword>
<proteinExistence type="predicted"/>
<feature type="domain" description="PKD/Chitinase" evidence="4">
    <location>
        <begin position="1529"/>
        <end position="1598"/>
    </location>
</feature>
<dbReference type="RefSeq" id="WP_173301165.1">
    <property type="nucleotide sequence ID" value="NZ_JABRWQ010000004.1"/>
</dbReference>
<feature type="domain" description="PKD/Chitinase" evidence="4">
    <location>
        <begin position="952"/>
        <end position="1031"/>
    </location>
</feature>
<feature type="domain" description="PKD/Chitinase" evidence="4">
    <location>
        <begin position="1600"/>
        <end position="1669"/>
    </location>
</feature>
<dbReference type="InterPro" id="IPR008964">
    <property type="entry name" value="Invasin/intimin_cell_adhesion"/>
</dbReference>
<dbReference type="InterPro" id="IPR052063">
    <property type="entry name" value="Polysaccharide_Lyase_1"/>
</dbReference>
<dbReference type="SMART" id="SM00089">
    <property type="entry name" value="PKD"/>
    <property type="match status" value="9"/>
</dbReference>
<dbReference type="Proteomes" id="UP000805085">
    <property type="component" value="Unassembled WGS sequence"/>
</dbReference>
<accession>A0ABX2E6V6</accession>
<evidence type="ECO:0000256" key="3">
    <source>
        <dbReference type="ARBA" id="ARBA00023180"/>
    </source>
</evidence>
<organism evidence="7 8">
    <name type="scientific">Winogradskyella litoriviva</name>
    <dbReference type="NCBI Taxonomy" id="1220182"/>
    <lineage>
        <taxon>Bacteria</taxon>
        <taxon>Pseudomonadati</taxon>
        <taxon>Bacteroidota</taxon>
        <taxon>Flavobacteriia</taxon>
        <taxon>Flavobacteriales</taxon>
        <taxon>Flavobacteriaceae</taxon>
        <taxon>Winogradskyella</taxon>
    </lineage>
</organism>
<keyword evidence="1" id="KW-0479">Metal-binding</keyword>
<evidence type="ECO:0000259" key="5">
    <source>
        <dbReference type="SMART" id="SM00409"/>
    </source>
</evidence>
<dbReference type="Gene3D" id="2.160.20.10">
    <property type="entry name" value="Single-stranded right-handed beta-helix, Pectin lyase-like"/>
    <property type="match status" value="1"/>
</dbReference>
<dbReference type="InterPro" id="IPR012334">
    <property type="entry name" value="Pectin_lyas_fold"/>
</dbReference>
<dbReference type="SUPFAM" id="SSF51126">
    <property type="entry name" value="Pectin lyase-like"/>
    <property type="match status" value="1"/>
</dbReference>
<dbReference type="PANTHER" id="PTHR42970">
    <property type="entry name" value="PECTATE LYASE C-RELATED"/>
    <property type="match status" value="1"/>
</dbReference>
<keyword evidence="3" id="KW-0325">Glycoprotein</keyword>
<evidence type="ECO:0000313" key="7">
    <source>
        <dbReference type="EMBL" id="NRD23524.1"/>
    </source>
</evidence>
<feature type="domain" description="PKD/Chitinase" evidence="4">
    <location>
        <begin position="1458"/>
        <end position="1527"/>
    </location>
</feature>
<sequence>MIDFNFQIKKVLPLFFLFFIFTVNCFSQQLAFPEAQGFGKYATGGRGGVVYKVTNTNNDGPGSLRAAVEASGPRTVIFEVSGTINLTSNLRVLNSNLTIAGQTAPGEGICLKGASFIVMAQDVIVRYMRFRLGDNGYKDANGNVVGSDGPDADTVAIFTSPNSTRNIIFDHCSISWSIDENVGISGHSDLTKTVSNVTFQYCIFSEGLFASHHGDGSHSMGFLINNFTKNVTLYKNLFANNRERHIRAGGGCSFEMINNVIYNYTYSSVIGPANKFSVINNYYREGTEGVSVSYIVDFSSQSGFNMSETEAYASGNINNSNKPEFDNLFIPYQLDTPSIDSGITPDSVDDAIADVLENVGAILPQRDEVDSRIIEQYNSNTGAIIDTQEQVGGYPVLSSLPALEDSDEDGMPNDWETANSLNYSDPADRNIINVNGYTNLEHYLNGIELDLNGVIPVTGVETSPESIFLNISESETIIPLIFPEDATNQYGYWISDDPSIATVANNGTVTGISEGETEVRFYTSDGNYMDSTYVNVTDVYIPLVSVSILPETQTLALDDELQLTLSVTPIDASNVFGTWTSSNESVALVDDNGNLTLINEGETEISFVSVDGVQSSTAYITVTDDFYGTYHLYNATTDVLLNVIEEDTSIDINTSGTQINFRSIPQDGDANISVESVEVTWTGQSEGYWLESSPLYAGMSNHNGLNFEPYAIEEGEYLFTVKYYSENSGEGEVVAIDTFKLVFFYDVGVTADAGVNQDICEGESVTLTASGGSNYLWNTGETTETITVTPLTSETYNVTVSDDDGNFDSDSVNVSVYPVPIAFAGEDQNICEGESVVLIATGGTTYLWSTGETSDTIEVNPVVDTIYTVEVSSNNCSSIDEVTIFVNEIPDLILTEDLNIIEGESAILTVEGNDNYIWSTGDITESITVSPLSTTTYSVSSTGLNGCVATKSVTVTVLPEVIANAGEDITICSGETVSLLATGGSNYLWDSGEITDEITVSPLETTTYVVTVQDDYGNSNSDEVTVFVNESPNITVNDNMYMMVGNSVTLTVSGANSYLWSTDEITESIIVSPVVTTTYTVTGSLENGCQDIEEVTITVVDVLSANAGDDVSICEGESIIMNASGGITYTWNTGDTGPSPIFTPDETTTYYVTVTDGFGNSDTDSITVTVNALPIADAGESQTICLGESIILTANGGETYLWSTGETTSSINVNPQIDTVYSVEVFSTSCSDIDEVEIFVSETPELLLTENVSIFEGESVTLQVSGSDNYLWSTGEFTDSIIVSPLQTTTYSVIGTLENGCNSTENVTVTVYPEVIADAGNDVTICSGESITLHASGGVTYLWSTGHSVSSPTFIPNETTTYTVTVTDGFGNSDTDSVTVTVIDLPNITVTDNSVIVLGESITLEAFGAETYFWNNGNTSNSITVNPTTTTTYTVTGYNSTNCSVTEEITITVVPQVEANAGLDSNICYGDSITLVASGGSIYNWDNGATTAEITLSPLETSTYTVTVSDNYGNSDTDSVTITVNELPIINVSENVTIIEGESIDLYVNGALSYLWSTGETSNIITVNPTQTTTYLVTGYSSLGCQNSAEVTVTVIPEVNANAGNDVSICVGESVTLNANGGSNYIWSTGQTGESITVSPISTETYTVMVTDVYGNSDSDSVTVTVNELPIINVSQDVTIIEGESIDLYVNGALSYLWNTGETSSTITVSPTETTIYTVFGTSNSCDSIVEEIVVTVTPLFVASAGIDEHICDNLNYEVVLTANQGDNYLWSTGETSQSIIVSPLSTTTYHVTITNGGQVDTDSVTVYVNPSPEVVIENGESVDIMSGDFITLSASGANTFEWNNGATQPNIAVSPSETTTYEVRGYVGDCYDEKQVTVNVLHPVIADAGEDFTICLDEVVMLTATGGDDYVWNTGETTPTIQVSPLETTEYTVTVFNALDFDEASVIVEVDLDCTTQSNNPLDNEIYNDLDLNIYPNPANNMVNVKLIGSRDISEIHFYDVTGKLIKQKIITNEDLAPIVTSQIDISSFQAGVYFVKVLDDKNAITKKLLVE</sequence>
<dbReference type="SUPFAM" id="SSF49373">
    <property type="entry name" value="Invasin/intimin cell-adhesion fragments"/>
    <property type="match status" value="2"/>
</dbReference>
<dbReference type="InterPro" id="IPR011050">
    <property type="entry name" value="Pectin_lyase_fold/virulence"/>
</dbReference>
<feature type="domain" description="Immunoglobulin" evidence="5">
    <location>
        <begin position="754"/>
        <end position="817"/>
    </location>
</feature>
<feature type="domain" description="Immunoglobulin" evidence="5">
    <location>
        <begin position="1391"/>
        <end position="1525"/>
    </location>
</feature>
<evidence type="ECO:0000259" key="6">
    <source>
        <dbReference type="SMART" id="SM00635"/>
    </source>
</evidence>
<protein>
    <submittedName>
        <fullName evidence="7">Ig-like domain-containing protein</fullName>
    </submittedName>
</protein>
<gene>
    <name evidence="7" type="ORF">HNV10_09755</name>
</gene>
<feature type="domain" description="PKD/Chitinase" evidence="4">
    <location>
        <begin position="1387"/>
        <end position="1456"/>
    </location>
</feature>
<feature type="domain" description="Immunoglobulin" evidence="5">
    <location>
        <begin position="1037"/>
        <end position="1100"/>
    </location>
</feature>
<dbReference type="InterPro" id="IPR003343">
    <property type="entry name" value="Big_2"/>
</dbReference>
<evidence type="ECO:0000256" key="1">
    <source>
        <dbReference type="ARBA" id="ARBA00022723"/>
    </source>
</evidence>
<dbReference type="NCBIfam" id="TIGR04183">
    <property type="entry name" value="Por_Secre_tail"/>
    <property type="match status" value="1"/>
</dbReference>
<name>A0ABX2E6V6_9FLAO</name>
<feature type="domain" description="Immunoglobulin" evidence="5">
    <location>
        <begin position="1249"/>
        <end position="1312"/>
    </location>
</feature>
<feature type="domain" description="PKD/Chitinase" evidence="4">
    <location>
        <begin position="1306"/>
        <end position="1385"/>
    </location>
</feature>
<feature type="domain" description="Immunoglobulin" evidence="5">
    <location>
        <begin position="895"/>
        <end position="958"/>
    </location>
</feature>
<dbReference type="Gene3D" id="2.60.40.10">
    <property type="entry name" value="Immunoglobulins"/>
    <property type="match status" value="2"/>
</dbReference>
<dbReference type="InterPro" id="IPR026444">
    <property type="entry name" value="Secre_tail"/>
</dbReference>
<feature type="domain" description="BIG2" evidence="6">
    <location>
        <begin position="542"/>
        <end position="619"/>
    </location>
</feature>
<dbReference type="Pfam" id="PF02368">
    <property type="entry name" value="Big_2"/>
    <property type="match status" value="2"/>
</dbReference>
<dbReference type="SMART" id="SM00635">
    <property type="entry name" value="BID_2"/>
    <property type="match status" value="2"/>
</dbReference>